<dbReference type="GO" id="GO:0030687">
    <property type="term" value="C:preribosome, large subunit precursor"/>
    <property type="evidence" value="ECO:0007669"/>
    <property type="project" value="TreeGrafter"/>
</dbReference>
<dbReference type="OrthoDB" id="10262308at2759"/>
<evidence type="ECO:0000256" key="3">
    <source>
        <dbReference type="ARBA" id="ARBA00022490"/>
    </source>
</evidence>
<comment type="caution">
    <text evidence="8">The sequence shown here is derived from an EMBL/GenBank/DDBJ whole genome shotgun (WGS) entry which is preliminary data.</text>
</comment>
<keyword evidence="5" id="KW-0690">Ribosome biogenesis</keyword>
<evidence type="ECO:0000256" key="2">
    <source>
        <dbReference type="ARBA" id="ARBA00008889"/>
    </source>
</evidence>
<dbReference type="CDD" id="cd05796">
    <property type="entry name" value="Ribosomal_P0_like"/>
    <property type="match status" value="1"/>
</dbReference>
<dbReference type="GO" id="GO:0005730">
    <property type="term" value="C:nucleolus"/>
    <property type="evidence" value="ECO:0007669"/>
    <property type="project" value="UniProtKB-SubCell"/>
</dbReference>
<dbReference type="GO" id="GO:0003723">
    <property type="term" value="F:RNA binding"/>
    <property type="evidence" value="ECO:0007669"/>
    <property type="project" value="TreeGrafter"/>
</dbReference>
<dbReference type="GO" id="GO:0006364">
    <property type="term" value="P:rRNA processing"/>
    <property type="evidence" value="ECO:0007669"/>
    <property type="project" value="TreeGrafter"/>
</dbReference>
<dbReference type="EMBL" id="LDAU01000205">
    <property type="protein sequence ID" value="KRW99699.1"/>
    <property type="molecule type" value="Genomic_DNA"/>
</dbReference>
<dbReference type="InterPro" id="IPR033867">
    <property type="entry name" value="Mrt4"/>
</dbReference>
<keyword evidence="4 5" id="KW-0539">Nucleus</keyword>
<evidence type="ECO:0000256" key="6">
    <source>
        <dbReference type="SAM" id="Coils"/>
    </source>
</evidence>
<dbReference type="GO" id="GO:0000027">
    <property type="term" value="P:ribosomal large subunit assembly"/>
    <property type="evidence" value="ECO:0007669"/>
    <property type="project" value="InterPro"/>
</dbReference>
<keyword evidence="9" id="KW-1185">Reference proteome</keyword>
<organism evidence="8 9">
    <name type="scientific">Pseudocohnilembus persalinus</name>
    <name type="common">Ciliate</name>
    <dbReference type="NCBI Taxonomy" id="266149"/>
    <lineage>
        <taxon>Eukaryota</taxon>
        <taxon>Sar</taxon>
        <taxon>Alveolata</taxon>
        <taxon>Ciliophora</taxon>
        <taxon>Intramacronucleata</taxon>
        <taxon>Oligohymenophorea</taxon>
        <taxon>Scuticociliatia</taxon>
        <taxon>Philasterida</taxon>
        <taxon>Pseudocohnilembidae</taxon>
        <taxon>Pseudocohnilembus</taxon>
    </lineage>
</organism>
<feature type="domain" description="Large ribosomal subunit protein uL10-like insertion" evidence="7">
    <location>
        <begin position="275"/>
        <end position="347"/>
    </location>
</feature>
<dbReference type="SUPFAM" id="SSF160369">
    <property type="entry name" value="Ribosomal protein L10-like"/>
    <property type="match status" value="1"/>
</dbReference>
<comment type="subunit">
    <text evidence="5">Associates with the pre-60S ribosomal particle.</text>
</comment>
<dbReference type="GO" id="GO:0005737">
    <property type="term" value="C:cytoplasm"/>
    <property type="evidence" value="ECO:0007669"/>
    <property type="project" value="UniProtKB-SubCell"/>
</dbReference>
<dbReference type="PANTHER" id="PTHR45841">
    <property type="entry name" value="MRNA TURNOVER PROTEIN 4 MRTO4"/>
    <property type="match status" value="1"/>
</dbReference>
<dbReference type="AlphaFoldDB" id="A0A0V0QBU3"/>
<dbReference type="InterPro" id="IPR051742">
    <property type="entry name" value="Ribosome_Assembly_uL10"/>
</dbReference>
<dbReference type="InterPro" id="IPR001790">
    <property type="entry name" value="Ribosomal_uL10"/>
</dbReference>
<evidence type="ECO:0000256" key="4">
    <source>
        <dbReference type="ARBA" id="ARBA00023242"/>
    </source>
</evidence>
<keyword evidence="3 5" id="KW-0963">Cytoplasm</keyword>
<dbReference type="GO" id="GO:0000956">
    <property type="term" value="P:nuclear-transcribed mRNA catabolic process"/>
    <property type="evidence" value="ECO:0007669"/>
    <property type="project" value="TreeGrafter"/>
</dbReference>
<dbReference type="FunCoup" id="A0A0V0QBU3">
    <property type="interactions" value="476"/>
</dbReference>
<dbReference type="Proteomes" id="UP000054937">
    <property type="component" value="Unassembled WGS sequence"/>
</dbReference>
<evidence type="ECO:0000256" key="5">
    <source>
        <dbReference type="RuleBase" id="RU364039"/>
    </source>
</evidence>
<dbReference type="Gene3D" id="3.90.105.20">
    <property type="match status" value="1"/>
</dbReference>
<comment type="subcellular location">
    <subcellularLocation>
        <location evidence="5">Cytoplasm</location>
    </subcellularLocation>
    <subcellularLocation>
        <location evidence="5">Nucleus</location>
        <location evidence="5">Nucleolus</location>
    </subcellularLocation>
</comment>
<dbReference type="Pfam" id="PF00466">
    <property type="entry name" value="Ribosomal_L10"/>
    <property type="match status" value="1"/>
</dbReference>
<name>A0A0V0QBU3_PSEPJ</name>
<dbReference type="InterPro" id="IPR043141">
    <property type="entry name" value="Ribosomal_uL10-like_sf"/>
</dbReference>
<feature type="coiled-coil region" evidence="6">
    <location>
        <begin position="44"/>
        <end position="115"/>
    </location>
</feature>
<dbReference type="FunFam" id="3.30.70.1730:FF:000005">
    <property type="entry name" value="Ribosome assembly factor mrt4"/>
    <property type="match status" value="1"/>
</dbReference>
<comment type="function">
    <text evidence="1 5">Component of the ribosome assembly machinery. Nuclear paralog of the ribosomal protein P0, it binds pre-60S subunits at an early stage of assembly in the nucleolus, and is replaced by P0 in cytoplasmic pre-60S subunits and mature 80S ribosomes.</text>
</comment>
<protein>
    <recommendedName>
        <fullName evidence="5">Ribosome assembly factor mrt4</fullName>
    </recommendedName>
</protein>
<evidence type="ECO:0000313" key="9">
    <source>
        <dbReference type="Proteomes" id="UP000054937"/>
    </source>
</evidence>
<evidence type="ECO:0000256" key="1">
    <source>
        <dbReference type="ARBA" id="ARBA00004046"/>
    </source>
</evidence>
<dbReference type="InterPro" id="IPR040637">
    <property type="entry name" value="Ribosomal_uL10-like_insert"/>
</dbReference>
<dbReference type="InParanoid" id="A0A0V0QBU3"/>
<dbReference type="Gene3D" id="3.30.70.1730">
    <property type="match status" value="1"/>
</dbReference>
<keyword evidence="6" id="KW-0175">Coiled coil</keyword>
<gene>
    <name evidence="8" type="ORF">PPERSA_03500</name>
</gene>
<comment type="similarity">
    <text evidence="2 5">Belongs to the universal ribosomal protein uL10 family.</text>
</comment>
<reference evidence="8 9" key="1">
    <citation type="journal article" date="2015" name="Sci. Rep.">
        <title>Genome of the facultative scuticociliatosis pathogen Pseudocohnilembus persalinus provides insight into its virulence through horizontal gene transfer.</title>
        <authorList>
            <person name="Xiong J."/>
            <person name="Wang G."/>
            <person name="Cheng J."/>
            <person name="Tian M."/>
            <person name="Pan X."/>
            <person name="Warren A."/>
            <person name="Jiang C."/>
            <person name="Yuan D."/>
            <person name="Miao W."/>
        </authorList>
    </citation>
    <scope>NUCLEOTIDE SEQUENCE [LARGE SCALE GENOMIC DNA]</scope>
    <source>
        <strain evidence="8">36N120E</strain>
    </source>
</reference>
<dbReference type="PANTHER" id="PTHR45841:SF1">
    <property type="entry name" value="MRNA TURNOVER PROTEIN 4 HOMOLOG"/>
    <property type="match status" value="1"/>
</dbReference>
<evidence type="ECO:0000313" key="8">
    <source>
        <dbReference type="EMBL" id="KRW99699.1"/>
    </source>
</evidence>
<evidence type="ECO:0000259" key="7">
    <source>
        <dbReference type="Pfam" id="PF17777"/>
    </source>
</evidence>
<dbReference type="Pfam" id="PF17777">
    <property type="entry name" value="RL10P_insert"/>
    <property type="match status" value="1"/>
</dbReference>
<dbReference type="InterPro" id="IPR043164">
    <property type="entry name" value="Ribosomal_uL10-like_insert_sf"/>
</dbReference>
<sequence length="372" mass="43477">MSTHPDFYVVQPTKGQIDSNSNQELIIKRRLETSPDEHCNFKIKIQLQQQVQDSEQEKQQKNNEQSDLDLDLQNKQNIQKQEENEISQKQLQQSLQRQREQKQQQENIQKLQNDQNVNEVIILHNDNNYYNKYQEASIDFLDMKKKLEQLMPKSKRSKVVKFTKTSKKTADHKEQLVTKIHQCLEKYDSLYLFKHDNMTTVPFRQIQEELSDSKFFLGKNKVMQVGLGKSEEDSYKTNSYKISEDLVGESGLFFTNKTEEEVLKYFGNFGLEEYAKAGAIADKTIILNKGSDVFSKFSHSIEPYLRKLGLTTSLYMGEIQLNGDFVLAQNGVPLNPEQCKILKLLKIKMGQFKITMVAQWKNNGSYKRYQQQ</sequence>
<proteinExistence type="inferred from homology"/>
<accession>A0A0V0QBU3</accession>